<name>A0A0H3AYL7_YERPY</name>
<dbReference type="PATRIC" id="fig|502800.11.peg.630"/>
<proteinExistence type="predicted"/>
<accession>A0A0H3AYL7</accession>
<sequence length="40" mass="4546">MRVGLATCEILPERRGNRGKSQWLSGMHLCLDTQSVLLYL</sequence>
<reference evidence="1" key="1">
    <citation type="submission" date="2008-02" db="EMBL/GenBank/DDBJ databases">
        <title>Complete sequence of Yersinia pseudotuberculosis YPIII.</title>
        <authorList>
            <consortium name="US DOE Joint Genome Institute"/>
            <person name="Challacombe J.F."/>
            <person name="Bruce D."/>
            <person name="Detter J.C."/>
            <person name="Green L."/>
            <person name="Land M."/>
            <person name="Munk C."/>
            <person name="Lindler L.E."/>
            <person name="Nikolich M.P."/>
            <person name="Brettin T."/>
        </authorList>
    </citation>
    <scope>NUCLEOTIDE SEQUENCE</scope>
    <source>
        <strain evidence="1">YPIII</strain>
    </source>
</reference>
<dbReference type="EMBL" id="CP000950">
    <property type="protein sequence ID" value="ACA66343.1"/>
    <property type="molecule type" value="Genomic_DNA"/>
</dbReference>
<protein>
    <submittedName>
        <fullName evidence="1">Uncharacterized protein</fullName>
    </submittedName>
</protein>
<evidence type="ECO:0000313" key="1">
    <source>
        <dbReference type="EMBL" id="ACA66343.1"/>
    </source>
</evidence>
<organism evidence="1">
    <name type="scientific">Yersinia pseudotuberculosis serotype O:3 (strain YPIII)</name>
    <dbReference type="NCBI Taxonomy" id="502800"/>
    <lineage>
        <taxon>Bacteria</taxon>
        <taxon>Pseudomonadati</taxon>
        <taxon>Pseudomonadota</taxon>
        <taxon>Gammaproteobacteria</taxon>
        <taxon>Enterobacterales</taxon>
        <taxon>Yersiniaceae</taxon>
        <taxon>Yersinia</taxon>
    </lineage>
</organism>
<gene>
    <name evidence="1" type="ordered locus">YPK_0029</name>
</gene>
<dbReference type="KEGG" id="ypy:YPK_0029"/>
<dbReference type="AlphaFoldDB" id="A0A0H3AYL7"/>